<dbReference type="GO" id="GO:0003677">
    <property type="term" value="F:DNA binding"/>
    <property type="evidence" value="ECO:0007669"/>
    <property type="project" value="UniProtKB-KW"/>
</dbReference>
<evidence type="ECO:0000256" key="7">
    <source>
        <dbReference type="ARBA" id="ARBA00022722"/>
    </source>
</evidence>
<dbReference type="GO" id="GO:0004386">
    <property type="term" value="F:helicase activity"/>
    <property type="evidence" value="ECO:0007669"/>
    <property type="project" value="UniProtKB-KW"/>
</dbReference>
<comment type="cofactor">
    <cofactor evidence="1">
        <name>Mg(2+)</name>
        <dbReference type="ChEBI" id="CHEBI:18420"/>
    </cofactor>
</comment>
<organism evidence="17">
    <name type="scientific">Circoviridae sp</name>
    <dbReference type="NCBI Taxonomy" id="1954248"/>
    <lineage>
        <taxon>Viruses</taxon>
        <taxon>Monodnaviria</taxon>
        <taxon>Shotokuvirae</taxon>
        <taxon>Cressdnaviricota</taxon>
        <taxon>Arfiviricetes</taxon>
        <taxon>Rohanvirales</taxon>
        <taxon>Nenyaviridae</taxon>
        <taxon>Galvornvirus</taxon>
        <taxon>Galvornvirus isengard</taxon>
    </lineage>
</organism>
<evidence type="ECO:0000256" key="12">
    <source>
        <dbReference type="ARBA" id="ARBA00022806"/>
    </source>
</evidence>
<evidence type="ECO:0000256" key="13">
    <source>
        <dbReference type="ARBA" id="ARBA00022840"/>
    </source>
</evidence>
<dbReference type="PROSITE" id="PS52020">
    <property type="entry name" value="CRESS_DNA_REP"/>
    <property type="match status" value="1"/>
</dbReference>
<dbReference type="GO" id="GO:0004519">
    <property type="term" value="F:endonuclease activity"/>
    <property type="evidence" value="ECO:0007669"/>
    <property type="project" value="UniProtKB-KW"/>
</dbReference>
<evidence type="ECO:0000256" key="14">
    <source>
        <dbReference type="ARBA" id="ARBA00023124"/>
    </source>
</evidence>
<dbReference type="GO" id="GO:0006260">
    <property type="term" value="P:DNA replication"/>
    <property type="evidence" value="ECO:0007669"/>
    <property type="project" value="UniProtKB-KW"/>
</dbReference>
<evidence type="ECO:0000256" key="9">
    <source>
        <dbReference type="ARBA" id="ARBA00022741"/>
    </source>
</evidence>
<sequence>MAPQARYWLLTIPHPDFIPYLPPNVAYVKGQLEQGNGTGYLHWQLVAYFRKPVRLGTVKGIFGDGIHAESTKSQAAEDYVWKEDTRVEGTQFELGEIPFNRGKSTDWSAVWENAQQGRLLDVPADVRIRCYNTLKRIRKDYTAPAFRPEIRAKVFVI</sequence>
<keyword evidence="9" id="KW-0547">Nucleotide-binding</keyword>
<reference evidence="17" key="1">
    <citation type="submission" date="2020-11" db="EMBL/GenBank/DDBJ databases">
        <title>Viral genomes from river ports along the Yangtze River in China.</title>
        <authorList>
            <person name="Lu J."/>
            <person name="Shen Q."/>
            <person name="Yang S."/>
            <person name="Zhang W."/>
        </authorList>
    </citation>
    <scope>NUCLEOTIDE SEQUENCE</scope>
    <source>
        <strain evidence="17">4zj-CRESS-27</strain>
    </source>
</reference>
<keyword evidence="10" id="KW-0255">Endonuclease</keyword>
<evidence type="ECO:0000256" key="6">
    <source>
        <dbReference type="ARBA" id="ARBA00022705"/>
    </source>
</evidence>
<feature type="domain" description="CRESS-DNA virus Rep endonuclease" evidence="16">
    <location>
        <begin position="2"/>
        <end position="97"/>
    </location>
</feature>
<dbReference type="Gene3D" id="3.40.1310.20">
    <property type="match status" value="1"/>
</dbReference>
<dbReference type="EMBL" id="MW347501">
    <property type="protein sequence ID" value="QRI44246.1"/>
    <property type="molecule type" value="Genomic_DNA"/>
</dbReference>
<dbReference type="GO" id="GO:0046872">
    <property type="term" value="F:metal ion binding"/>
    <property type="evidence" value="ECO:0007669"/>
    <property type="project" value="UniProtKB-KW"/>
</dbReference>
<dbReference type="GO" id="GO:0016787">
    <property type="term" value="F:hydrolase activity"/>
    <property type="evidence" value="ECO:0007669"/>
    <property type="project" value="UniProtKB-KW"/>
</dbReference>
<keyword evidence="4" id="KW-0808">Transferase</keyword>
<keyword evidence="15" id="KW-0238">DNA-binding</keyword>
<dbReference type="GO" id="GO:0005524">
    <property type="term" value="F:ATP binding"/>
    <property type="evidence" value="ECO:0007669"/>
    <property type="project" value="UniProtKB-KW"/>
</dbReference>
<keyword evidence="7" id="KW-0540">Nuclease</keyword>
<gene>
    <name evidence="17" type="primary">REP</name>
</gene>
<accession>A0A890V2G1</accession>
<dbReference type="GO" id="GO:0016779">
    <property type="term" value="F:nucleotidyltransferase activity"/>
    <property type="evidence" value="ECO:0007669"/>
    <property type="project" value="UniProtKB-KW"/>
</dbReference>
<dbReference type="GO" id="GO:0042025">
    <property type="term" value="C:host cell nucleus"/>
    <property type="evidence" value="ECO:0007669"/>
    <property type="project" value="UniProtKB-SubCell"/>
</dbReference>
<evidence type="ECO:0000256" key="2">
    <source>
        <dbReference type="ARBA" id="ARBA00004147"/>
    </source>
</evidence>
<keyword evidence="5" id="KW-0548">Nucleotidyltransferase</keyword>
<evidence type="ECO:0000256" key="15">
    <source>
        <dbReference type="ARBA" id="ARBA00023125"/>
    </source>
</evidence>
<keyword evidence="11" id="KW-0378">Hydrolase</keyword>
<keyword evidence="14" id="KW-0190">Covalent protein-DNA linkage</keyword>
<evidence type="ECO:0000256" key="4">
    <source>
        <dbReference type="ARBA" id="ARBA00022679"/>
    </source>
</evidence>
<evidence type="ECO:0000256" key="1">
    <source>
        <dbReference type="ARBA" id="ARBA00001946"/>
    </source>
</evidence>
<evidence type="ECO:0000256" key="8">
    <source>
        <dbReference type="ARBA" id="ARBA00022723"/>
    </source>
</evidence>
<proteinExistence type="predicted"/>
<keyword evidence="6" id="KW-0235">DNA replication</keyword>
<comment type="subcellular location">
    <subcellularLocation>
        <location evidence="2">Host nucleus</location>
    </subcellularLocation>
</comment>
<protein>
    <submittedName>
        <fullName evidence="17">Replication-associated protein</fullName>
    </submittedName>
</protein>
<name>A0A890V2G1_9VIRU</name>
<dbReference type="InterPro" id="IPR049912">
    <property type="entry name" value="CRESS_DNA_REP"/>
</dbReference>
<keyword evidence="13" id="KW-0067">ATP-binding</keyword>
<evidence type="ECO:0000256" key="5">
    <source>
        <dbReference type="ARBA" id="ARBA00022695"/>
    </source>
</evidence>
<evidence type="ECO:0000256" key="11">
    <source>
        <dbReference type="ARBA" id="ARBA00022801"/>
    </source>
</evidence>
<keyword evidence="12" id="KW-0347">Helicase</keyword>
<evidence type="ECO:0000259" key="16">
    <source>
        <dbReference type="PROSITE" id="PS52020"/>
    </source>
</evidence>
<keyword evidence="3" id="KW-1048">Host nucleus</keyword>
<evidence type="ECO:0000313" key="17">
    <source>
        <dbReference type="EMBL" id="QRI44246.1"/>
    </source>
</evidence>
<evidence type="ECO:0000256" key="3">
    <source>
        <dbReference type="ARBA" id="ARBA00022562"/>
    </source>
</evidence>
<keyword evidence="8" id="KW-0479">Metal-binding</keyword>
<evidence type="ECO:0000256" key="10">
    <source>
        <dbReference type="ARBA" id="ARBA00022759"/>
    </source>
</evidence>